<accession>A0ACA9YES4</accession>
<dbReference type="EMBL" id="CALSDN010000013">
    <property type="protein sequence ID" value="CAH6723240.1"/>
    <property type="molecule type" value="Genomic_DNA"/>
</dbReference>
<evidence type="ECO:0000313" key="2">
    <source>
        <dbReference type="Proteomes" id="UP001152531"/>
    </source>
</evidence>
<protein>
    <submittedName>
        <fullName evidence="1">Notoamide biosynthesis cluster protein O</fullName>
    </submittedName>
</protein>
<dbReference type="Proteomes" id="UP001152531">
    <property type="component" value="Unassembled WGS sequence"/>
</dbReference>
<name>A0ACA9YES4_9ASCO</name>
<reference evidence="1" key="1">
    <citation type="submission" date="2022-06" db="EMBL/GenBank/DDBJ databases">
        <authorList>
            <person name="Legras J.-L."/>
            <person name="Devillers H."/>
            <person name="Grondin C."/>
        </authorList>
    </citation>
    <scope>NUCLEOTIDE SEQUENCE</scope>
    <source>
        <strain evidence="1">CLIB 1444</strain>
    </source>
</reference>
<sequence length="493" mass="55326">MSVEEKSTANIDTHTSENSSNQLESQTNEELRWYDKRIVSWIPAYSEGYFQIVLLAFACFMLPGMYNALSGVGGAGIDLKTANNSSVALYSTYSGYGFFAGWICNIIGVRYSLMFSGVGYALYSGSLLYYTKHPGTSGAGAFVITAGALLGVCAGQLWAAQTSIIISYPSEDKKGRAIMTFWVIFNLGAVIGSAISLGNNMKNGSSMASDSTYAAFIALMGVGVLVAGCILPAHKVWKDKIGGQRVIQQQYPHWKVELINMLKLLVKDPRIYFVFPMFFTSNWFYTYQFNDFNAARFNIRTRSLNSLLYWLSQMIGAFFFGLILDWTRFKRTTRAKIGWGIVFVFTMVIWGGGLHFQQEYTRESAPEMSLIDFKEGRYIGPMFLYFFYGVYDAIFQTLIYYLLGCMSNNPKKNSIYGAFYKSIQSAGAAIVWRLDYYEISYMSMFASCWGLCAGSLVIAAPLVFFFVSEHTEAEEDDFNGEMINVASHVEHKE</sequence>
<comment type="caution">
    <text evidence="1">The sequence shown here is derived from an EMBL/GenBank/DDBJ whole genome shotgun (WGS) entry which is preliminary data.</text>
</comment>
<keyword evidence="2" id="KW-1185">Reference proteome</keyword>
<organism evidence="1 2">
    <name type="scientific">[Candida] jaroonii</name>
    <dbReference type="NCBI Taxonomy" id="467808"/>
    <lineage>
        <taxon>Eukaryota</taxon>
        <taxon>Fungi</taxon>
        <taxon>Dikarya</taxon>
        <taxon>Ascomycota</taxon>
        <taxon>Saccharomycotina</taxon>
        <taxon>Pichiomycetes</taxon>
        <taxon>Debaryomycetaceae</taxon>
        <taxon>Yamadazyma</taxon>
    </lineage>
</organism>
<evidence type="ECO:0000313" key="1">
    <source>
        <dbReference type="EMBL" id="CAH6723240.1"/>
    </source>
</evidence>
<gene>
    <name evidence="1" type="ORF">CLIB1444_13S03466</name>
</gene>
<proteinExistence type="predicted"/>